<dbReference type="AlphaFoldDB" id="A0A4R5AA90"/>
<dbReference type="Pfam" id="PF01300">
    <property type="entry name" value="Sua5_yciO_yrdC"/>
    <property type="match status" value="1"/>
</dbReference>
<keyword evidence="13" id="KW-1185">Reference proteome</keyword>
<dbReference type="SUPFAM" id="SSF55821">
    <property type="entry name" value="YrdC/RibB"/>
    <property type="match status" value="1"/>
</dbReference>
<evidence type="ECO:0000259" key="11">
    <source>
        <dbReference type="PROSITE" id="PS51163"/>
    </source>
</evidence>
<dbReference type="GO" id="GO:0016743">
    <property type="term" value="F:carboxyl- or carbamoyltransferase activity"/>
    <property type="evidence" value="ECO:0007669"/>
    <property type="project" value="UniProtKB-UniRule"/>
</dbReference>
<keyword evidence="12" id="KW-0808">Transferase</keyword>
<evidence type="ECO:0000256" key="1">
    <source>
        <dbReference type="ARBA" id="ARBA00004711"/>
    </source>
</evidence>
<dbReference type="Gene3D" id="3.30.110.120">
    <property type="match status" value="1"/>
</dbReference>
<organism evidence="12 13">
    <name type="scientific">Actinomadura darangshiensis</name>
    <dbReference type="NCBI Taxonomy" id="705336"/>
    <lineage>
        <taxon>Bacteria</taxon>
        <taxon>Bacillati</taxon>
        <taxon>Actinomycetota</taxon>
        <taxon>Actinomycetes</taxon>
        <taxon>Streptosporangiales</taxon>
        <taxon>Thermomonosporaceae</taxon>
        <taxon>Actinomadura</taxon>
    </lineage>
</organism>
<comment type="catalytic activity">
    <reaction evidence="7">
        <text>C-terminal L-cysteinyl-[HypE protein] + carbamoyl phosphate + ATP + H2O = C-terminal S-carboxamide-L-cysteinyl-[HypE protein] + AMP + phosphate + diphosphate + H(+)</text>
        <dbReference type="Rhea" id="RHEA:55636"/>
        <dbReference type="Rhea" id="RHEA-COMP:14247"/>
        <dbReference type="Rhea" id="RHEA-COMP:14392"/>
        <dbReference type="ChEBI" id="CHEBI:15377"/>
        <dbReference type="ChEBI" id="CHEBI:15378"/>
        <dbReference type="ChEBI" id="CHEBI:30616"/>
        <dbReference type="ChEBI" id="CHEBI:33019"/>
        <dbReference type="ChEBI" id="CHEBI:43474"/>
        <dbReference type="ChEBI" id="CHEBI:58228"/>
        <dbReference type="ChEBI" id="CHEBI:76913"/>
        <dbReference type="ChEBI" id="CHEBI:139126"/>
        <dbReference type="ChEBI" id="CHEBI:456215"/>
    </reaction>
</comment>
<evidence type="ECO:0000259" key="10">
    <source>
        <dbReference type="PROSITE" id="PS51160"/>
    </source>
</evidence>
<evidence type="ECO:0000256" key="4">
    <source>
        <dbReference type="ARBA" id="ARBA00022723"/>
    </source>
</evidence>
<comment type="catalytic activity">
    <reaction evidence="9">
        <text>an acyl phosphate + H2O = a carboxylate + phosphate + H(+)</text>
        <dbReference type="Rhea" id="RHEA:14965"/>
        <dbReference type="ChEBI" id="CHEBI:15377"/>
        <dbReference type="ChEBI" id="CHEBI:15378"/>
        <dbReference type="ChEBI" id="CHEBI:29067"/>
        <dbReference type="ChEBI" id="CHEBI:43474"/>
        <dbReference type="ChEBI" id="CHEBI:59918"/>
        <dbReference type="EC" id="3.6.1.7"/>
    </reaction>
</comment>
<dbReference type="InterPro" id="IPR036046">
    <property type="entry name" value="Acylphosphatase-like_dom_sf"/>
</dbReference>
<feature type="active site" evidence="9">
    <location>
        <position position="19"/>
    </location>
</feature>
<dbReference type="GO" id="GO:0016874">
    <property type="term" value="F:ligase activity"/>
    <property type="evidence" value="ECO:0007669"/>
    <property type="project" value="UniProtKB-UniRule"/>
</dbReference>
<keyword evidence="6" id="KW-0862">Zinc</keyword>
<dbReference type="Proteomes" id="UP000295578">
    <property type="component" value="Unassembled WGS sequence"/>
</dbReference>
<evidence type="ECO:0000256" key="8">
    <source>
        <dbReference type="PIRNR" id="PIRNR006256"/>
    </source>
</evidence>
<dbReference type="GO" id="GO:0003725">
    <property type="term" value="F:double-stranded RNA binding"/>
    <property type="evidence" value="ECO:0007669"/>
    <property type="project" value="InterPro"/>
</dbReference>
<dbReference type="EC" id="6.2.-.-" evidence="8"/>
<keyword evidence="4" id="KW-0479">Metal-binding</keyword>
<dbReference type="InterPro" id="IPR055128">
    <property type="entry name" value="HypF_C_2"/>
</dbReference>
<evidence type="ECO:0000256" key="5">
    <source>
        <dbReference type="ARBA" id="ARBA00022771"/>
    </source>
</evidence>
<feature type="active site" evidence="9">
    <location>
        <position position="37"/>
    </location>
</feature>
<dbReference type="PROSITE" id="PS51160">
    <property type="entry name" value="ACYLPHOSPHATASE_3"/>
    <property type="match status" value="1"/>
</dbReference>
<evidence type="ECO:0000256" key="2">
    <source>
        <dbReference type="ARBA" id="ARBA00008097"/>
    </source>
</evidence>
<dbReference type="InterPro" id="IPR017968">
    <property type="entry name" value="Acylphosphatase_CS"/>
</dbReference>
<dbReference type="SUPFAM" id="SSF54975">
    <property type="entry name" value="Acylphosphatase/BLUF domain-like"/>
    <property type="match status" value="1"/>
</dbReference>
<dbReference type="Gene3D" id="3.90.870.50">
    <property type="match status" value="1"/>
</dbReference>
<feature type="domain" description="YrdC-like" evidence="11">
    <location>
        <begin position="194"/>
        <end position="376"/>
    </location>
</feature>
<keyword evidence="5" id="KW-0863">Zinc-finger</keyword>
<dbReference type="InterPro" id="IPR041440">
    <property type="entry name" value="HypF_C"/>
</dbReference>
<dbReference type="InterPro" id="IPR051060">
    <property type="entry name" value="Carbamoyltrans_HypF-like"/>
</dbReference>
<dbReference type="FunFam" id="3.30.420.40:FF:000124">
    <property type="entry name" value="Carbamoyltransferase HypF"/>
    <property type="match status" value="1"/>
</dbReference>
<evidence type="ECO:0000256" key="6">
    <source>
        <dbReference type="ARBA" id="ARBA00022833"/>
    </source>
</evidence>
<dbReference type="Gene3D" id="3.30.420.360">
    <property type="match status" value="1"/>
</dbReference>
<dbReference type="EMBL" id="SMKY01000304">
    <property type="protein sequence ID" value="TDD66662.1"/>
    <property type="molecule type" value="Genomic_DNA"/>
</dbReference>
<protein>
    <recommendedName>
        <fullName evidence="8">Carbamoyltransferase</fullName>
        <ecNumber evidence="8">6.2.-.-</ecNumber>
    </recommendedName>
</protein>
<evidence type="ECO:0000256" key="9">
    <source>
        <dbReference type="PROSITE-ProRule" id="PRU00520"/>
    </source>
</evidence>
<evidence type="ECO:0000313" key="12">
    <source>
        <dbReference type="EMBL" id="TDD66662.1"/>
    </source>
</evidence>
<proteinExistence type="inferred from homology"/>
<dbReference type="PROSITE" id="PS00150">
    <property type="entry name" value="ACYLPHOSPHATASE_1"/>
    <property type="match status" value="1"/>
</dbReference>
<comment type="similarity">
    <text evidence="2 8">Belongs to the carbamoyltransferase HypF family.</text>
</comment>
<reference evidence="12 13" key="1">
    <citation type="submission" date="2019-03" db="EMBL/GenBank/DDBJ databases">
        <title>Draft genome sequences of novel Actinobacteria.</title>
        <authorList>
            <person name="Sahin N."/>
            <person name="Ay H."/>
            <person name="Saygin H."/>
        </authorList>
    </citation>
    <scope>NUCLEOTIDE SEQUENCE [LARGE SCALE GENOMIC DNA]</scope>
    <source>
        <strain evidence="12 13">DSM 45941</strain>
    </source>
</reference>
<dbReference type="UniPathway" id="UPA00335"/>
<sequence length="732" mass="77489">MEVRVGVRVEGVVQGVGFRPFVHGLATGLGLSGLVGNDAGGVFIEVEGAPDEVGRFLDGLRTRPPRLAVVERVTTRELAADGRGGFTIVGSDASGERRALVSFDSATCDDCLREMRDPRDRRHGYAFTNCTNCGPRFTIVKDVPYDRPNTTMAGFAMCGPCAAEYEDPGDRRFHAQPVCCPSCGPSLTLRPATGDPLAGAQAMLADGAVLAVKGLGGYHLAARAADDGAVAALRARKHREDKPFAVMVPDLAAARVLCELSEAEEALLTGPRRPIVLARRRPEADLADAVAPGNRDVGVMLPYTPLHHLLVTEPLVLTSGNVSDEPIAHRDDEALSRLGGIADGFLLHDRAIHTRTDDSVVRVFGGRTLPVRRSRGYTPEPVPIAAGRPVLACGAELKNTFCLTRDGRAFVSHHIGDLENHETLRAFEEGIEHFRRLFDIAPELIAYDPHPEYLSTKYALDQDLPSAAVQHHHAHIASCLADNGVDGPVIGVAFDGTGYGTDGTLWGGEFLVADLRDFQRAGHLQPVPLPGGAAAIREPWRMAAAYGVPDDLPVAQRPGWSTVAAMARSRVNAPLTSSMGRLFDAVAAVLGVRDRVNYEGQAAIELEQHADPTERGAYPVSLDGTSEFTVAGGDLLDAVVADMKAGVPVPAIAARFHNAVAALIVTAASRIRTGTGLGTVALSGGVFQNMLLLERAVSGLTGEGFEVLTHHRVPPNDGGISLGQAAVATARG</sequence>
<dbReference type="InterPro" id="IPR001792">
    <property type="entry name" value="Acylphosphatase-like_dom"/>
</dbReference>
<keyword evidence="3" id="KW-0436">Ligase</keyword>
<dbReference type="PROSITE" id="PS51163">
    <property type="entry name" value="YRDC"/>
    <property type="match status" value="1"/>
</dbReference>
<comment type="pathway">
    <text evidence="1">Protein modification; [NiFe] hydrogenase maturation.</text>
</comment>
<evidence type="ECO:0000256" key="7">
    <source>
        <dbReference type="ARBA" id="ARBA00048220"/>
    </source>
</evidence>
<evidence type="ECO:0000256" key="3">
    <source>
        <dbReference type="ARBA" id="ARBA00022598"/>
    </source>
</evidence>
<dbReference type="InterPro" id="IPR011125">
    <property type="entry name" value="Znf_HypF"/>
</dbReference>
<dbReference type="Pfam" id="PF07503">
    <property type="entry name" value="zf-HYPF"/>
    <property type="match status" value="2"/>
</dbReference>
<dbReference type="PIRSF" id="PIRSF006256">
    <property type="entry name" value="CMPcnvr_hdrg_mat"/>
    <property type="match status" value="1"/>
</dbReference>
<dbReference type="Pfam" id="PF17788">
    <property type="entry name" value="HypF_C"/>
    <property type="match status" value="1"/>
</dbReference>
<dbReference type="RefSeq" id="WP_132203812.1">
    <property type="nucleotide sequence ID" value="NZ_SMKY01000304.1"/>
</dbReference>
<gene>
    <name evidence="12" type="primary">hypF</name>
    <name evidence="12" type="ORF">E1293_38920</name>
</gene>
<dbReference type="OrthoDB" id="9808093at2"/>
<dbReference type="Pfam" id="PF22521">
    <property type="entry name" value="HypF_C_2"/>
    <property type="match status" value="1"/>
</dbReference>
<keyword evidence="9" id="KW-0378">Hydrolase</keyword>
<dbReference type="Gene3D" id="3.30.420.40">
    <property type="match status" value="1"/>
</dbReference>
<dbReference type="PANTHER" id="PTHR42959">
    <property type="entry name" value="CARBAMOYLTRANSFERASE"/>
    <property type="match status" value="1"/>
</dbReference>
<name>A0A4R5AA90_9ACTN</name>
<dbReference type="InterPro" id="IPR004421">
    <property type="entry name" value="Carbamoyltransferase_HypF"/>
</dbReference>
<evidence type="ECO:0000313" key="13">
    <source>
        <dbReference type="Proteomes" id="UP000295578"/>
    </source>
</evidence>
<feature type="domain" description="Acylphosphatase-like" evidence="10">
    <location>
        <begin position="4"/>
        <end position="90"/>
    </location>
</feature>
<dbReference type="GO" id="GO:0003998">
    <property type="term" value="F:acylphosphatase activity"/>
    <property type="evidence" value="ECO:0007669"/>
    <property type="project" value="UniProtKB-EC"/>
</dbReference>
<comment type="caution">
    <text evidence="12">The sequence shown here is derived from an EMBL/GenBank/DDBJ whole genome shotgun (WGS) entry which is preliminary data.</text>
</comment>
<dbReference type="NCBIfam" id="TIGR00143">
    <property type="entry name" value="hypF"/>
    <property type="match status" value="1"/>
</dbReference>
<dbReference type="InterPro" id="IPR017945">
    <property type="entry name" value="DHBP_synth_RibB-like_a/b_dom"/>
</dbReference>
<dbReference type="Pfam" id="PF00708">
    <property type="entry name" value="Acylphosphatase"/>
    <property type="match status" value="1"/>
</dbReference>
<dbReference type="GO" id="GO:0051604">
    <property type="term" value="P:protein maturation"/>
    <property type="evidence" value="ECO:0007669"/>
    <property type="project" value="TreeGrafter"/>
</dbReference>
<dbReference type="PANTHER" id="PTHR42959:SF1">
    <property type="entry name" value="CARBAMOYLTRANSFERASE HYPF"/>
    <property type="match status" value="1"/>
</dbReference>
<dbReference type="GO" id="GO:0008270">
    <property type="term" value="F:zinc ion binding"/>
    <property type="evidence" value="ECO:0007669"/>
    <property type="project" value="UniProtKB-KW"/>
</dbReference>
<dbReference type="InterPro" id="IPR006070">
    <property type="entry name" value="Sua5-like_dom"/>
</dbReference>
<accession>A0A4R5AA90</accession>